<organism evidence="1 2">
    <name type="scientific">Microbacter margulisiae</name>
    <dbReference type="NCBI Taxonomy" id="1350067"/>
    <lineage>
        <taxon>Bacteria</taxon>
        <taxon>Pseudomonadati</taxon>
        <taxon>Bacteroidota</taxon>
        <taxon>Bacteroidia</taxon>
        <taxon>Bacteroidales</taxon>
        <taxon>Porphyromonadaceae</taxon>
        <taxon>Microbacter</taxon>
    </lineage>
</organism>
<dbReference type="Pfam" id="PF00702">
    <property type="entry name" value="Hydrolase"/>
    <property type="match status" value="1"/>
</dbReference>
<gene>
    <name evidence="1" type="ORF">FHX64_000817</name>
</gene>
<name>A0A7W5DQD3_9PORP</name>
<dbReference type="RefSeq" id="WP_183412512.1">
    <property type="nucleotide sequence ID" value="NZ_JACHYB010000001.1"/>
</dbReference>
<protein>
    <submittedName>
        <fullName evidence="1">Putative hydrolase of the HAD superfamily</fullName>
    </submittedName>
</protein>
<dbReference type="InterPro" id="IPR023198">
    <property type="entry name" value="PGP-like_dom2"/>
</dbReference>
<dbReference type="EMBL" id="JACHYB010000001">
    <property type="protein sequence ID" value="MBB3186654.1"/>
    <property type="molecule type" value="Genomic_DNA"/>
</dbReference>
<dbReference type="InterPro" id="IPR023214">
    <property type="entry name" value="HAD_sf"/>
</dbReference>
<sequence>MIDFSSIQAIFFDFGGVLIDLDKEQCINNLKHTTGYDFSTMIGNYAQADIFMQLERGVATIDDFHQEIRRISDSKASDQEIDEAWNSFLLDVPVRKKMLLLDLRRCFKVFLLSNTNVIHVEKSLKTQFNANGLTTDDYFDKCYFSNEIHLVKPERALFEYVLHDSGFQSQSCLFLDDGEANIEMAASLGFQTYLVKPNEDLRPLFAPVLEKRKHNSINCRC</sequence>
<proteinExistence type="predicted"/>
<evidence type="ECO:0000313" key="1">
    <source>
        <dbReference type="EMBL" id="MBB3186654.1"/>
    </source>
</evidence>
<dbReference type="GO" id="GO:0016787">
    <property type="term" value="F:hydrolase activity"/>
    <property type="evidence" value="ECO:0007669"/>
    <property type="project" value="UniProtKB-KW"/>
</dbReference>
<dbReference type="SUPFAM" id="SSF56784">
    <property type="entry name" value="HAD-like"/>
    <property type="match status" value="1"/>
</dbReference>
<dbReference type="SFLD" id="SFLDS00003">
    <property type="entry name" value="Haloacid_Dehalogenase"/>
    <property type="match status" value="1"/>
</dbReference>
<dbReference type="Proteomes" id="UP000544222">
    <property type="component" value="Unassembled WGS sequence"/>
</dbReference>
<dbReference type="InterPro" id="IPR006439">
    <property type="entry name" value="HAD-SF_hydro_IA"/>
</dbReference>
<evidence type="ECO:0000313" key="2">
    <source>
        <dbReference type="Proteomes" id="UP000544222"/>
    </source>
</evidence>
<dbReference type="PANTHER" id="PTHR43611:SF3">
    <property type="entry name" value="FLAVIN MONONUCLEOTIDE HYDROLASE 1, CHLOROPLATIC"/>
    <property type="match status" value="1"/>
</dbReference>
<dbReference type="InterPro" id="IPR036412">
    <property type="entry name" value="HAD-like_sf"/>
</dbReference>
<dbReference type="Gene3D" id="1.10.150.240">
    <property type="entry name" value="Putative phosphatase, domain 2"/>
    <property type="match status" value="1"/>
</dbReference>
<dbReference type="CDD" id="cd02603">
    <property type="entry name" value="HAD_sEH-N_like"/>
    <property type="match status" value="1"/>
</dbReference>
<dbReference type="NCBIfam" id="TIGR01509">
    <property type="entry name" value="HAD-SF-IA-v3"/>
    <property type="match status" value="1"/>
</dbReference>
<dbReference type="Gene3D" id="3.40.50.1000">
    <property type="entry name" value="HAD superfamily/HAD-like"/>
    <property type="match status" value="1"/>
</dbReference>
<keyword evidence="1" id="KW-0378">Hydrolase</keyword>
<reference evidence="1 2" key="1">
    <citation type="submission" date="2020-08" db="EMBL/GenBank/DDBJ databases">
        <title>Genomic Encyclopedia of Type Strains, Phase IV (KMG-IV): sequencing the most valuable type-strain genomes for metagenomic binning, comparative biology and taxonomic classification.</title>
        <authorList>
            <person name="Goeker M."/>
        </authorList>
    </citation>
    <scope>NUCLEOTIDE SEQUENCE [LARGE SCALE GENOMIC DNA]</scope>
    <source>
        <strain evidence="1 2">DSM 27471</strain>
    </source>
</reference>
<dbReference type="AlphaFoldDB" id="A0A7W5DQD3"/>
<accession>A0A7W5DQD3</accession>
<comment type="caution">
    <text evidence="1">The sequence shown here is derived from an EMBL/GenBank/DDBJ whole genome shotgun (WGS) entry which is preliminary data.</text>
</comment>
<dbReference type="PRINTS" id="PR00413">
    <property type="entry name" value="HADHALOGNASE"/>
</dbReference>
<keyword evidence="2" id="KW-1185">Reference proteome</keyword>
<dbReference type="SFLD" id="SFLDG01129">
    <property type="entry name" value="C1.5:_HAD__Beta-PGM__Phosphata"/>
    <property type="match status" value="1"/>
</dbReference>
<dbReference type="PANTHER" id="PTHR43611">
    <property type="entry name" value="ALPHA-D-GLUCOSE 1-PHOSPHATE PHOSPHATASE"/>
    <property type="match status" value="1"/>
</dbReference>